<evidence type="ECO:0000256" key="1">
    <source>
        <dbReference type="SAM" id="Phobius"/>
    </source>
</evidence>
<reference evidence="2" key="1">
    <citation type="submission" date="2013-12" db="EMBL/GenBank/DDBJ databases">
        <title>A Varibaculum cambriense genome reconstructed from a premature infant gut community with otherwise low bacterial novelty that shifts toward anaerobic metabolism during the third week of life.</title>
        <authorList>
            <person name="Brown C.T."/>
            <person name="Sharon I."/>
            <person name="Thomas B.C."/>
            <person name="Castelle C.J."/>
            <person name="Morowitz M.J."/>
            <person name="Banfield J.F."/>
        </authorList>
    </citation>
    <scope>NUCLEOTIDE SEQUENCE</scope>
</reference>
<dbReference type="InterPro" id="IPR007383">
    <property type="entry name" value="DUF445"/>
</dbReference>
<gene>
    <name evidence="2" type="ORF">Q604_UNBC14973G0001</name>
</gene>
<protein>
    <submittedName>
        <fullName evidence="2">Membrane protein-like protein</fullName>
    </submittedName>
</protein>
<keyword evidence="1" id="KW-0812">Transmembrane</keyword>
<organism evidence="2">
    <name type="scientific">human gut metagenome</name>
    <dbReference type="NCBI Taxonomy" id="408170"/>
    <lineage>
        <taxon>unclassified sequences</taxon>
        <taxon>metagenomes</taxon>
        <taxon>organismal metagenomes</taxon>
    </lineage>
</organism>
<feature type="non-terminal residue" evidence="2">
    <location>
        <position position="1"/>
    </location>
</feature>
<keyword evidence="1" id="KW-1133">Transmembrane helix</keyword>
<dbReference type="EMBL" id="AZMM01014973">
    <property type="protein sequence ID" value="ETJ30507.1"/>
    <property type="molecule type" value="Genomic_DNA"/>
</dbReference>
<feature type="transmembrane region" description="Helical" evidence="1">
    <location>
        <begin position="58"/>
        <end position="80"/>
    </location>
</feature>
<dbReference type="Pfam" id="PF04286">
    <property type="entry name" value="DUF445"/>
    <property type="match status" value="1"/>
</dbReference>
<proteinExistence type="predicted"/>
<name>W1XJS2_9ZZZZ</name>
<evidence type="ECO:0000313" key="2">
    <source>
        <dbReference type="EMBL" id="ETJ30507.1"/>
    </source>
</evidence>
<sequence length="85" mass="9606">NPDKQAPFERFFLLRSIPWLQKLNPLIDSVVGQELSRYSPDEITQIVRGKMYYDLQMVRINGSLIGAVLGGILYGLTIIVEGVLK</sequence>
<dbReference type="AlphaFoldDB" id="W1XJS2"/>
<comment type="caution">
    <text evidence="2">The sequence shown here is derived from an EMBL/GenBank/DDBJ whole genome shotgun (WGS) entry which is preliminary data.</text>
</comment>
<feature type="non-terminal residue" evidence="2">
    <location>
        <position position="85"/>
    </location>
</feature>
<accession>W1XJS2</accession>
<keyword evidence="1" id="KW-0472">Membrane</keyword>